<dbReference type="InterPro" id="IPR019383">
    <property type="entry name" value="Golgin_A_7/ERF4"/>
</dbReference>
<reference evidence="5" key="2">
    <citation type="submission" date="2020-01" db="EMBL/GenBank/DDBJ databases">
        <authorList>
            <person name="Korhonen P.K.K."/>
            <person name="Guangxu M.G."/>
            <person name="Wang T.W."/>
            <person name="Stroehlein A.J.S."/>
            <person name="Young N.D."/>
            <person name="Ang C.-S.A."/>
            <person name="Fernando D.W.F."/>
            <person name="Lu H.L."/>
            <person name="Taylor S.T."/>
            <person name="Ehtesham M.E.M."/>
            <person name="Najaraj S.H.N."/>
            <person name="Harsha G.H.G."/>
            <person name="Madugundu A.M."/>
            <person name="Renuse S.R."/>
            <person name="Holt D.H."/>
            <person name="Pandey A.P."/>
            <person name="Papenfuss A.P."/>
            <person name="Gasser R.B.G."/>
            <person name="Fischer K.F."/>
        </authorList>
    </citation>
    <scope>NUCLEOTIDE SEQUENCE</scope>
    <source>
        <strain evidence="5">SSS_KF_BRIS2020</strain>
    </source>
</reference>
<dbReference type="PANTHER" id="PTHR13005">
    <property type="entry name" value="CYSTEINE-RICH HYDROPHOBIC DOMAIN PROTEIN BRAIN X-LINKED PROTEIN"/>
    <property type="match status" value="1"/>
</dbReference>
<organism evidence="5">
    <name type="scientific">Sarcoptes scabiei</name>
    <name type="common">Itch mite</name>
    <name type="synonym">Acarus scabiei</name>
    <dbReference type="NCBI Taxonomy" id="52283"/>
    <lineage>
        <taxon>Eukaryota</taxon>
        <taxon>Metazoa</taxon>
        <taxon>Ecdysozoa</taxon>
        <taxon>Arthropoda</taxon>
        <taxon>Chelicerata</taxon>
        <taxon>Arachnida</taxon>
        <taxon>Acari</taxon>
        <taxon>Acariformes</taxon>
        <taxon>Sarcoptiformes</taxon>
        <taxon>Astigmata</taxon>
        <taxon>Psoroptidia</taxon>
        <taxon>Sarcoptoidea</taxon>
        <taxon>Sarcoptidae</taxon>
        <taxon>Sarcoptinae</taxon>
        <taxon>Sarcoptes</taxon>
    </lineage>
</organism>
<dbReference type="EMBL" id="WVUK01000058">
    <property type="protein sequence ID" value="KAF7491840.1"/>
    <property type="molecule type" value="Genomic_DNA"/>
</dbReference>
<evidence type="ECO:0000256" key="2">
    <source>
        <dbReference type="ARBA" id="ARBA00023136"/>
    </source>
</evidence>
<evidence type="ECO:0000313" key="7">
    <source>
        <dbReference type="Proteomes" id="UP000070412"/>
    </source>
</evidence>
<keyword evidence="2 3" id="KW-0472">Membrane</keyword>
<dbReference type="Proteomes" id="UP000070412">
    <property type="component" value="Unassembled WGS sequence"/>
</dbReference>
<name>A0A834R8Q2_SARSC</name>
<comment type="subcellular location">
    <subcellularLocation>
        <location evidence="1">Membrane</location>
    </subcellularLocation>
</comment>
<gene>
    <name evidence="5" type="ORF">SSS_8439</name>
</gene>
<feature type="transmembrane region" description="Helical" evidence="3">
    <location>
        <begin position="249"/>
        <end position="272"/>
    </location>
</feature>
<dbReference type="OrthoDB" id="67682at2759"/>
<feature type="domain" description="Golgin subfamily A member 7/ERF4" evidence="4">
    <location>
        <begin position="210"/>
        <end position="299"/>
    </location>
</feature>
<protein>
    <submittedName>
        <fullName evidence="5">Cysteine-rich hydrophobic domain-containing protein 2</fullName>
    </submittedName>
</protein>
<reference evidence="7" key="1">
    <citation type="journal article" date="2020" name="PLoS Negl. Trop. Dis.">
        <title>High-quality nuclear genome for Sarcoptes scabiei-A critical resource for a neglected parasite.</title>
        <authorList>
            <person name="Korhonen P.K."/>
            <person name="Gasser R.B."/>
            <person name="Ma G."/>
            <person name="Wang T."/>
            <person name="Stroehlein A.J."/>
            <person name="Young N.D."/>
            <person name="Ang C.S."/>
            <person name="Fernando D.D."/>
            <person name="Lu H.C."/>
            <person name="Taylor S."/>
            <person name="Reynolds S.L."/>
            <person name="Mofiz E."/>
            <person name="Najaraj S.H."/>
            <person name="Gowda H."/>
            <person name="Madugundu A."/>
            <person name="Renuse S."/>
            <person name="Holt D."/>
            <person name="Pandey A."/>
            <person name="Papenfuss A.T."/>
            <person name="Fischer K."/>
        </authorList>
    </citation>
    <scope>NUCLEOTIDE SEQUENCE [LARGE SCALE GENOMIC DNA]</scope>
</reference>
<dbReference type="AlphaFoldDB" id="A0A834R8Q2"/>
<evidence type="ECO:0000259" key="4">
    <source>
        <dbReference type="Pfam" id="PF10256"/>
    </source>
</evidence>
<dbReference type="InterPro" id="IPR039735">
    <property type="entry name" value="CHIC1/2"/>
</dbReference>
<dbReference type="Pfam" id="PF10256">
    <property type="entry name" value="Erf4"/>
    <property type="match status" value="1"/>
</dbReference>
<keyword evidence="7" id="KW-1185">Reference proteome</keyword>
<evidence type="ECO:0000313" key="6">
    <source>
        <dbReference type="EnsemblMetazoa" id="KAF7491840.1"/>
    </source>
</evidence>
<dbReference type="EnsemblMetazoa" id="SSS_8439s_mrna">
    <property type="protein sequence ID" value="KAF7491840.1"/>
    <property type="gene ID" value="SSS_8439"/>
</dbReference>
<sequence>MANYGFENKKDYAVCESDENLPLPSTSNMNLEIKPSLHGKEYRSNTNRIDSSEFLSISNNPLNVHQCEIDISPIASPSIISQGRYIDGTHFDKQIRKKQDVILISDSCCSSTKDQISYFDQKKSRKSSMASETTQDVPEIERINVDMIEDEISNLNRVSNQQISSRSLSSNNIDYLLSLLPPAELSELPYEDPIQIRANGNLTLFGLSNSYASNFPTALLGRVSREEFEFTINKINQLLQQQHSTNAKILLLGCLCCCFSLGCSLLWPTFALSRRTKSSLEKLLSLENSRIYNKLGLNWRLSKQPSHLNHSFMEYILVIDFLPKIQIYQPD</sequence>
<reference evidence="6" key="3">
    <citation type="submission" date="2022-06" db="UniProtKB">
        <authorList>
            <consortium name="EnsemblMetazoa"/>
        </authorList>
    </citation>
    <scope>IDENTIFICATION</scope>
</reference>
<keyword evidence="3" id="KW-0812">Transmembrane</keyword>
<dbReference type="PANTHER" id="PTHR13005:SF4">
    <property type="entry name" value="CYSTEINE-RICH HYDROPHOBIC PROTEIN"/>
    <property type="match status" value="1"/>
</dbReference>
<proteinExistence type="predicted"/>
<evidence type="ECO:0000256" key="3">
    <source>
        <dbReference type="SAM" id="Phobius"/>
    </source>
</evidence>
<accession>A0A834R8Q2</accession>
<dbReference type="GO" id="GO:0016020">
    <property type="term" value="C:membrane"/>
    <property type="evidence" value="ECO:0007669"/>
    <property type="project" value="UniProtKB-SubCell"/>
</dbReference>
<evidence type="ECO:0000313" key="5">
    <source>
        <dbReference type="EMBL" id="KAF7491840.1"/>
    </source>
</evidence>
<evidence type="ECO:0000256" key="1">
    <source>
        <dbReference type="ARBA" id="ARBA00004370"/>
    </source>
</evidence>
<keyword evidence="3" id="KW-1133">Transmembrane helix</keyword>